<evidence type="ECO:0000313" key="3">
    <source>
        <dbReference type="Proteomes" id="UP000034881"/>
    </source>
</evidence>
<evidence type="ECO:0000313" key="2">
    <source>
        <dbReference type="EMBL" id="KKR42269.1"/>
    </source>
</evidence>
<comment type="caution">
    <text evidence="2">The sequence shown here is derived from an EMBL/GenBank/DDBJ whole genome shotgun (WGS) entry which is preliminary data.</text>
</comment>
<dbReference type="AlphaFoldDB" id="A0A0G0QPC5"/>
<gene>
    <name evidence="2" type="ORF">UT77_C0003G0064</name>
</gene>
<dbReference type="EMBL" id="LBYB01000003">
    <property type="protein sequence ID" value="KKR42269.1"/>
    <property type="molecule type" value="Genomic_DNA"/>
</dbReference>
<protein>
    <submittedName>
        <fullName evidence="2">Uncharacterized protein</fullName>
    </submittedName>
</protein>
<organism evidence="2 3">
    <name type="scientific">Candidatus Daviesbacteria bacterium GW2011_GWC2_40_12</name>
    <dbReference type="NCBI Taxonomy" id="1618431"/>
    <lineage>
        <taxon>Bacteria</taxon>
        <taxon>Candidatus Daviesiibacteriota</taxon>
    </lineage>
</organism>
<dbReference type="Proteomes" id="UP000034881">
    <property type="component" value="Unassembled WGS sequence"/>
</dbReference>
<feature type="region of interest" description="Disordered" evidence="1">
    <location>
        <begin position="367"/>
        <end position="392"/>
    </location>
</feature>
<sequence length="513" mass="58965">MINIEASEISEVSIADIAPFPSETLGGEIVPERRKWEVNFAKMTAKGMGIRGVVGEIRDFFGWENYEEFRRANKTGEFVYIDKDGHERGETRREAKRRVNQEIYEKVGNEYGIEERGRRRFWKQVMLMADETVGVARGILFADQDRKAALTGNSYWDRRTPSSILERLTKPANKIGNRLRSEQYRRLAVGLLCADEMKEDVDNDEAVTGALEDMNDYLEKNFFIGKEGDPIDMPIYSYHKPRTNELVGLSSQYLDTDFAEGLWVKYIEYPVRVVGIKDKEGNVVETVKVLYDQDRKEFGARVIKGMQRSRKANGFHPDSRIETTPYGEDKDRFRLVVMYTGNDPEEGKRLRDEVTAEFDRVMRERSERYKVEPDDQVDPTNGNGKPDRFPQRGRKISIKGLKRPIEMRALTLADYISTEYEVGKFDPVLGRHDGRGHAFYKLEQVVAVADGFWDAETFGINIAESVKASSYKHALLLGLEKRIFPSPYKDDESTQEESLAIENNPIFMYGLGI</sequence>
<proteinExistence type="predicted"/>
<accession>A0A0G0QPC5</accession>
<evidence type="ECO:0000256" key="1">
    <source>
        <dbReference type="SAM" id="MobiDB-lite"/>
    </source>
</evidence>
<name>A0A0G0QPC5_9BACT</name>
<reference evidence="2 3" key="1">
    <citation type="journal article" date="2015" name="Nature">
        <title>rRNA introns, odd ribosomes, and small enigmatic genomes across a large radiation of phyla.</title>
        <authorList>
            <person name="Brown C.T."/>
            <person name="Hug L.A."/>
            <person name="Thomas B.C."/>
            <person name="Sharon I."/>
            <person name="Castelle C.J."/>
            <person name="Singh A."/>
            <person name="Wilkins M.J."/>
            <person name="Williams K.H."/>
            <person name="Banfield J.F."/>
        </authorList>
    </citation>
    <scope>NUCLEOTIDE SEQUENCE [LARGE SCALE GENOMIC DNA]</scope>
</reference>